<dbReference type="GO" id="GO:0004425">
    <property type="term" value="F:indole-3-glycerol-phosphate synthase activity"/>
    <property type="evidence" value="ECO:0007669"/>
    <property type="project" value="UniProtKB-EC"/>
</dbReference>
<dbReference type="InterPro" id="IPR013798">
    <property type="entry name" value="Indole-3-glycerol_P_synth_dom"/>
</dbReference>
<name>X0ZI35_9ZZZZ</name>
<dbReference type="AlphaFoldDB" id="X0ZI35"/>
<comment type="catalytic activity">
    <reaction evidence="1">
        <text>1-(2-carboxyphenylamino)-1-deoxy-D-ribulose 5-phosphate + H(+) = (1S,2R)-1-C-(indol-3-yl)glycerol 3-phosphate + CO2 + H2O</text>
        <dbReference type="Rhea" id="RHEA:23476"/>
        <dbReference type="ChEBI" id="CHEBI:15377"/>
        <dbReference type="ChEBI" id="CHEBI:15378"/>
        <dbReference type="ChEBI" id="CHEBI:16526"/>
        <dbReference type="ChEBI" id="CHEBI:58613"/>
        <dbReference type="ChEBI" id="CHEBI:58866"/>
        <dbReference type="EC" id="4.1.1.48"/>
    </reaction>
</comment>
<reference evidence="9" key="1">
    <citation type="journal article" date="2014" name="Front. Microbiol.">
        <title>High frequency of phylogenetically diverse reductive dehalogenase-homologous genes in deep subseafloor sedimentary metagenomes.</title>
        <authorList>
            <person name="Kawai M."/>
            <person name="Futagami T."/>
            <person name="Toyoda A."/>
            <person name="Takaki Y."/>
            <person name="Nishi S."/>
            <person name="Hori S."/>
            <person name="Arai W."/>
            <person name="Tsubouchi T."/>
            <person name="Morono Y."/>
            <person name="Uchiyama I."/>
            <person name="Ito T."/>
            <person name="Fujiyama A."/>
            <person name="Inagaki F."/>
            <person name="Takami H."/>
        </authorList>
    </citation>
    <scope>NUCLEOTIDE SEQUENCE</scope>
    <source>
        <strain evidence="9">Expedition CK06-06</strain>
    </source>
</reference>
<dbReference type="InterPro" id="IPR013785">
    <property type="entry name" value="Aldolase_TIM"/>
</dbReference>
<accession>X0ZI35</accession>
<feature type="domain" description="Indole-3-glycerol phosphate synthase" evidence="8">
    <location>
        <begin position="1"/>
        <end position="38"/>
    </location>
</feature>
<proteinExistence type="predicted"/>
<feature type="non-terminal residue" evidence="9">
    <location>
        <position position="1"/>
    </location>
</feature>
<keyword evidence="5" id="KW-0822">Tryptophan biosynthesis</keyword>
<keyword evidence="4" id="KW-0028">Amino-acid biosynthesis</keyword>
<keyword evidence="6" id="KW-0057">Aromatic amino acid biosynthesis</keyword>
<dbReference type="UniPathway" id="UPA00035">
    <property type="reaction ID" value="UER00043"/>
</dbReference>
<evidence type="ECO:0000313" key="9">
    <source>
        <dbReference type="EMBL" id="GAG47966.1"/>
    </source>
</evidence>
<dbReference type="Gene3D" id="3.20.20.70">
    <property type="entry name" value="Aldolase class I"/>
    <property type="match status" value="1"/>
</dbReference>
<evidence type="ECO:0000256" key="3">
    <source>
        <dbReference type="ARBA" id="ARBA00012362"/>
    </source>
</evidence>
<dbReference type="Pfam" id="PF00218">
    <property type="entry name" value="IGPS"/>
    <property type="match status" value="1"/>
</dbReference>
<gene>
    <name evidence="9" type="ORF">S01H1_83777</name>
</gene>
<evidence type="ECO:0000256" key="2">
    <source>
        <dbReference type="ARBA" id="ARBA00004696"/>
    </source>
</evidence>
<evidence type="ECO:0000259" key="8">
    <source>
        <dbReference type="Pfam" id="PF00218"/>
    </source>
</evidence>
<sequence>GISSRSDVEKLEGWGVNAVLVGEALVTASDVRNKVRELIL</sequence>
<comment type="pathway">
    <text evidence="2">Amino-acid biosynthesis; L-tryptophan biosynthesis; L-tryptophan from chorismate: step 4/5.</text>
</comment>
<protein>
    <recommendedName>
        <fullName evidence="3">indole-3-glycerol-phosphate synthase</fullName>
        <ecNumber evidence="3">4.1.1.48</ecNumber>
    </recommendedName>
</protein>
<organism evidence="9">
    <name type="scientific">marine sediment metagenome</name>
    <dbReference type="NCBI Taxonomy" id="412755"/>
    <lineage>
        <taxon>unclassified sequences</taxon>
        <taxon>metagenomes</taxon>
        <taxon>ecological metagenomes</taxon>
    </lineage>
</organism>
<dbReference type="EC" id="4.1.1.48" evidence="3"/>
<dbReference type="GO" id="GO:0000162">
    <property type="term" value="P:L-tryptophan biosynthetic process"/>
    <property type="evidence" value="ECO:0007669"/>
    <property type="project" value="UniProtKB-UniPathway"/>
</dbReference>
<evidence type="ECO:0000256" key="7">
    <source>
        <dbReference type="ARBA" id="ARBA00023239"/>
    </source>
</evidence>
<comment type="caution">
    <text evidence="9">The sequence shown here is derived from an EMBL/GenBank/DDBJ whole genome shotgun (WGS) entry which is preliminary data.</text>
</comment>
<evidence type="ECO:0000256" key="1">
    <source>
        <dbReference type="ARBA" id="ARBA00001633"/>
    </source>
</evidence>
<dbReference type="SUPFAM" id="SSF51366">
    <property type="entry name" value="Ribulose-phoshate binding barrel"/>
    <property type="match status" value="1"/>
</dbReference>
<evidence type="ECO:0000256" key="4">
    <source>
        <dbReference type="ARBA" id="ARBA00022605"/>
    </source>
</evidence>
<dbReference type="EMBL" id="BARS01057026">
    <property type="protein sequence ID" value="GAG47966.1"/>
    <property type="molecule type" value="Genomic_DNA"/>
</dbReference>
<keyword evidence="7" id="KW-0456">Lyase</keyword>
<dbReference type="InterPro" id="IPR011060">
    <property type="entry name" value="RibuloseP-bd_barrel"/>
</dbReference>
<evidence type="ECO:0000256" key="6">
    <source>
        <dbReference type="ARBA" id="ARBA00023141"/>
    </source>
</evidence>
<evidence type="ECO:0000256" key="5">
    <source>
        <dbReference type="ARBA" id="ARBA00022822"/>
    </source>
</evidence>